<keyword evidence="2" id="KW-0812">Transmembrane</keyword>
<evidence type="ECO:0000313" key="4">
    <source>
        <dbReference type="Proteomes" id="UP000235914"/>
    </source>
</evidence>
<dbReference type="Proteomes" id="UP000235914">
    <property type="component" value="Unassembled WGS sequence"/>
</dbReference>
<dbReference type="RefSeq" id="WP_102736183.1">
    <property type="nucleotide sequence ID" value="NZ_PJLE01000001.1"/>
</dbReference>
<reference evidence="3 4" key="1">
    <citation type="journal article" date="2017" name="BMC Genomics">
        <title>Genome sequencing of 39 Akkermansia muciniphila isolates reveals its population structure, genomic and functional diverisity, and global distribution in mammalian gut microbiotas.</title>
        <authorList>
            <person name="Guo X."/>
            <person name="Li S."/>
            <person name="Zhang J."/>
            <person name="Wu F."/>
            <person name="Li X."/>
            <person name="Wu D."/>
            <person name="Zhang M."/>
            <person name="Ou Z."/>
            <person name="Jie Z."/>
            <person name="Yan Q."/>
            <person name="Li P."/>
            <person name="Yi J."/>
            <person name="Peng Y."/>
        </authorList>
    </citation>
    <scope>NUCLEOTIDE SEQUENCE [LARGE SCALE GENOMIC DNA]</scope>
    <source>
        <strain evidence="3 4">GP43</strain>
    </source>
</reference>
<proteinExistence type="predicted"/>
<keyword evidence="2" id="KW-0472">Membrane</keyword>
<feature type="region of interest" description="Disordered" evidence="1">
    <location>
        <begin position="38"/>
        <end position="75"/>
    </location>
</feature>
<dbReference type="AlphaFoldDB" id="A0AAP8T8G5"/>
<dbReference type="EMBL" id="PJKN01000008">
    <property type="protein sequence ID" value="PNC53373.1"/>
    <property type="molecule type" value="Genomic_DNA"/>
</dbReference>
<sequence length="75" mass="8147">MKKVLKFIGECLGAAAFGTLGGWVYWLVVIQDDTELKAGKSPHSGFCPESPTPMKAFDGFEKPSRSPRTGESNNQ</sequence>
<evidence type="ECO:0000256" key="2">
    <source>
        <dbReference type="SAM" id="Phobius"/>
    </source>
</evidence>
<accession>A0AAP8T8G5</accession>
<keyword evidence="2" id="KW-1133">Transmembrane helix</keyword>
<evidence type="ECO:0000256" key="1">
    <source>
        <dbReference type="SAM" id="MobiDB-lite"/>
    </source>
</evidence>
<feature type="compositionally biased region" description="Polar residues" evidence="1">
    <location>
        <begin position="66"/>
        <end position="75"/>
    </location>
</feature>
<name>A0AAP8T8G5_9BACT</name>
<feature type="transmembrane region" description="Helical" evidence="2">
    <location>
        <begin position="7"/>
        <end position="28"/>
    </location>
</feature>
<evidence type="ECO:0000313" key="3">
    <source>
        <dbReference type="EMBL" id="PNC53373.1"/>
    </source>
</evidence>
<organism evidence="3 4">
    <name type="scientific">Akkermansia muciniphila</name>
    <dbReference type="NCBI Taxonomy" id="239935"/>
    <lineage>
        <taxon>Bacteria</taxon>
        <taxon>Pseudomonadati</taxon>
        <taxon>Verrucomicrobiota</taxon>
        <taxon>Verrucomicrobiia</taxon>
        <taxon>Verrucomicrobiales</taxon>
        <taxon>Akkermansiaceae</taxon>
        <taxon>Akkermansia</taxon>
    </lineage>
</organism>
<protein>
    <submittedName>
        <fullName evidence="3">Uncharacterized protein</fullName>
    </submittedName>
</protein>
<gene>
    <name evidence="3" type="ORF">CXU09_11810</name>
</gene>
<comment type="caution">
    <text evidence="3">The sequence shown here is derived from an EMBL/GenBank/DDBJ whole genome shotgun (WGS) entry which is preliminary data.</text>
</comment>